<organism evidence="1 2">
    <name type="scientific">Sulfitobacter geojensis</name>
    <dbReference type="NCBI Taxonomy" id="1342299"/>
    <lineage>
        <taxon>Bacteria</taxon>
        <taxon>Pseudomonadati</taxon>
        <taxon>Pseudomonadota</taxon>
        <taxon>Alphaproteobacteria</taxon>
        <taxon>Rhodobacterales</taxon>
        <taxon>Roseobacteraceae</taxon>
        <taxon>Sulfitobacter</taxon>
    </lineage>
</organism>
<comment type="caution">
    <text evidence="1">The sequence shown here is derived from an EMBL/GenBank/DDBJ whole genome shotgun (WGS) entry which is preliminary data.</text>
</comment>
<dbReference type="EMBL" id="JAFBRM010000001">
    <property type="protein sequence ID" value="MBM1712808.1"/>
    <property type="molecule type" value="Genomic_DNA"/>
</dbReference>
<sequence length="127" mass="14031">MAETRGQSEYMIGVVLWSDVSDEKAVFWCEDHGDLAYYDAATGLRGRDDAFQPGDMVQFDVSIERKTRRAHNPQIVQSNVCNGLMEGLRSCAEKHDTGAVPNGSTGKVIAFRRNADRSVNFGTRDTG</sequence>
<keyword evidence="2" id="KW-1185">Reference proteome</keyword>
<proteinExistence type="predicted"/>
<evidence type="ECO:0000313" key="1">
    <source>
        <dbReference type="EMBL" id="MBM1712808.1"/>
    </source>
</evidence>
<reference evidence="1 2" key="1">
    <citation type="submission" date="2021-01" db="EMBL/GenBank/DDBJ databases">
        <title>Diatom-associated Roseobacters Show Island Model of Population Structure.</title>
        <authorList>
            <person name="Qu L."/>
            <person name="Feng X."/>
            <person name="Chen Y."/>
            <person name="Li L."/>
            <person name="Wang X."/>
            <person name="Hu Z."/>
            <person name="Wang H."/>
            <person name="Luo H."/>
        </authorList>
    </citation>
    <scope>NUCLEOTIDE SEQUENCE [LARGE SCALE GENOMIC DNA]</scope>
    <source>
        <strain evidence="1 2">TR60-84</strain>
    </source>
</reference>
<evidence type="ECO:0000313" key="2">
    <source>
        <dbReference type="Proteomes" id="UP000732193"/>
    </source>
</evidence>
<name>A0AAE2VWI8_9RHOB</name>
<gene>
    <name evidence="1" type="ORF">JQV55_04460</name>
</gene>
<protein>
    <submittedName>
        <fullName evidence="1">Uncharacterized protein</fullName>
    </submittedName>
</protein>
<dbReference type="RefSeq" id="WP_203241901.1">
    <property type="nucleotide sequence ID" value="NZ_JAFBRH010000001.1"/>
</dbReference>
<dbReference type="AlphaFoldDB" id="A0AAE2VWI8"/>
<dbReference type="Proteomes" id="UP000732193">
    <property type="component" value="Unassembled WGS sequence"/>
</dbReference>
<accession>A0AAE2VWI8</accession>